<dbReference type="RefSeq" id="WP_207680520.1">
    <property type="nucleotide sequence ID" value="NZ_CP061800.1"/>
</dbReference>
<dbReference type="SUPFAM" id="SSF116734">
    <property type="entry name" value="DNA methylase specificity domain"/>
    <property type="match status" value="1"/>
</dbReference>
<dbReference type="AlphaFoldDB" id="A0A975BZV7"/>
<evidence type="ECO:0000256" key="3">
    <source>
        <dbReference type="ARBA" id="ARBA00022679"/>
    </source>
</evidence>
<evidence type="ECO:0000259" key="6">
    <source>
        <dbReference type="Pfam" id="PF07669"/>
    </source>
</evidence>
<dbReference type="SUPFAM" id="SSF53335">
    <property type="entry name" value="S-adenosyl-L-methionine-dependent methyltransferases"/>
    <property type="match status" value="1"/>
</dbReference>
<dbReference type="Proteomes" id="UP000663722">
    <property type="component" value="Chromosome"/>
</dbReference>
<dbReference type="GO" id="GO:0003676">
    <property type="term" value="F:nucleic acid binding"/>
    <property type="evidence" value="ECO:0007669"/>
    <property type="project" value="InterPro"/>
</dbReference>
<keyword evidence="3" id="KW-0808">Transferase</keyword>
<evidence type="ECO:0000256" key="5">
    <source>
        <dbReference type="ARBA" id="ARBA00047942"/>
    </source>
</evidence>
<dbReference type="InterPro" id="IPR011639">
    <property type="entry name" value="MethylTrfase_TaqI-like_dom"/>
</dbReference>
<evidence type="ECO:0000256" key="2">
    <source>
        <dbReference type="ARBA" id="ARBA00022603"/>
    </source>
</evidence>
<dbReference type="InterPro" id="IPR029063">
    <property type="entry name" value="SAM-dependent_MTases_sf"/>
</dbReference>
<keyword evidence="8" id="KW-1185">Reference proteome</keyword>
<dbReference type="CDD" id="cd02440">
    <property type="entry name" value="AdoMet_MTases"/>
    <property type="match status" value="1"/>
</dbReference>
<dbReference type="GO" id="GO:0032259">
    <property type="term" value="P:methylation"/>
    <property type="evidence" value="ECO:0007669"/>
    <property type="project" value="UniProtKB-KW"/>
</dbReference>
<dbReference type="Pfam" id="PF07669">
    <property type="entry name" value="Eco57I"/>
    <property type="match status" value="1"/>
</dbReference>
<dbReference type="PRINTS" id="PR00507">
    <property type="entry name" value="N12N6MTFRASE"/>
</dbReference>
<feature type="domain" description="Type II methyltransferase M.TaqI-like" evidence="6">
    <location>
        <begin position="77"/>
        <end position="190"/>
    </location>
</feature>
<keyword evidence="2 7" id="KW-0489">Methyltransferase</keyword>
<protein>
    <recommendedName>
        <fullName evidence="1">site-specific DNA-methyltransferase (adenine-specific)</fullName>
        <ecNumber evidence="1">2.1.1.72</ecNumber>
    </recommendedName>
</protein>
<dbReference type="KEGG" id="dmm:dnm_097880"/>
<dbReference type="PANTHER" id="PTHR33841">
    <property type="entry name" value="DNA METHYLTRANSFERASE YEEA-RELATED"/>
    <property type="match status" value="1"/>
</dbReference>
<dbReference type="GO" id="GO:0006304">
    <property type="term" value="P:DNA modification"/>
    <property type="evidence" value="ECO:0007669"/>
    <property type="project" value="InterPro"/>
</dbReference>
<dbReference type="EC" id="2.1.1.72" evidence="1"/>
<dbReference type="GO" id="GO:0009007">
    <property type="term" value="F:site-specific DNA-methyltransferase (adenine-specific) activity"/>
    <property type="evidence" value="ECO:0007669"/>
    <property type="project" value="UniProtKB-EC"/>
</dbReference>
<gene>
    <name evidence="7" type="ORF">dnm_097880</name>
</gene>
<reference evidence="7" key="1">
    <citation type="journal article" date="2021" name="Microb. Physiol.">
        <title>Proteogenomic Insights into the Physiology of Marine, Sulfate-Reducing, Filamentous Desulfonema limicola and Desulfonema magnum.</title>
        <authorList>
            <person name="Schnaars V."/>
            <person name="Wohlbrand L."/>
            <person name="Scheve S."/>
            <person name="Hinrichs C."/>
            <person name="Reinhardt R."/>
            <person name="Rabus R."/>
        </authorList>
    </citation>
    <scope>NUCLEOTIDE SEQUENCE</scope>
    <source>
        <strain evidence="7">4be13</strain>
    </source>
</reference>
<sequence length="507" mass="57836">MVAPAIRKKDEFQAFYTNCDCITSYMVGLLQCDNSTTVLEPCVGEGAFIDEIVRNGLFPNIKAYELSDVSIAKLYEKYREIPTIQIEKKDFLLLLPLFEKRFDRVIANPPYGAYQSPEKRKLLRKDFPNIYAKETYGLFLARAMEMLNHGGRLVFIIPDTYLTLHMHEGLRKLLLKNYTIESITLFSSNFFPGVNFGYAGLSIISIVNKSPDKNHKFPVYKGFKEVSELPLLLTDKKKQYEICQLAYRHINKNPSFAFFTSSKSWVASAIHSGISRVGDICSVVTGFYSGNDGKYLRRSESVTRGAKKYALINADEICNEDLSKNLPLNGLAESPHWVPIVKGGNRRFYKPSEWFMDWSKTAVYDYRVTNKQKARFQNSQFYFNQGIAVPMVSSSSITASLIDGRLFDQSIVGIFPHEKNVWLIYYLLGFFNSKVCNELIRTINASTNNSANYIKKIPLIIPSVDIQGQVVTEVKRLVSMGKRAVINEKELQKLNVFFDEIYDVKSA</sequence>
<dbReference type="PANTHER" id="PTHR33841:SF1">
    <property type="entry name" value="DNA METHYLTRANSFERASE A"/>
    <property type="match status" value="1"/>
</dbReference>
<comment type="catalytic activity">
    <reaction evidence="5">
        <text>a 2'-deoxyadenosine in DNA + S-adenosyl-L-methionine = an N(6)-methyl-2'-deoxyadenosine in DNA + S-adenosyl-L-homocysteine + H(+)</text>
        <dbReference type="Rhea" id="RHEA:15197"/>
        <dbReference type="Rhea" id="RHEA-COMP:12418"/>
        <dbReference type="Rhea" id="RHEA-COMP:12419"/>
        <dbReference type="ChEBI" id="CHEBI:15378"/>
        <dbReference type="ChEBI" id="CHEBI:57856"/>
        <dbReference type="ChEBI" id="CHEBI:59789"/>
        <dbReference type="ChEBI" id="CHEBI:90615"/>
        <dbReference type="ChEBI" id="CHEBI:90616"/>
        <dbReference type="EC" id="2.1.1.72"/>
    </reaction>
</comment>
<organism evidence="7 8">
    <name type="scientific">Desulfonema magnum</name>
    <dbReference type="NCBI Taxonomy" id="45655"/>
    <lineage>
        <taxon>Bacteria</taxon>
        <taxon>Pseudomonadati</taxon>
        <taxon>Thermodesulfobacteriota</taxon>
        <taxon>Desulfobacteria</taxon>
        <taxon>Desulfobacterales</taxon>
        <taxon>Desulfococcaceae</taxon>
        <taxon>Desulfonema</taxon>
    </lineage>
</organism>
<dbReference type="EMBL" id="CP061800">
    <property type="protein sequence ID" value="QTA93684.1"/>
    <property type="molecule type" value="Genomic_DNA"/>
</dbReference>
<proteinExistence type="predicted"/>
<dbReference type="PROSITE" id="PS00092">
    <property type="entry name" value="N6_MTASE"/>
    <property type="match status" value="1"/>
</dbReference>
<dbReference type="Gene3D" id="3.40.50.150">
    <property type="entry name" value="Vaccinia Virus protein VP39"/>
    <property type="match status" value="1"/>
</dbReference>
<name>A0A975BZV7_9BACT</name>
<evidence type="ECO:0000256" key="4">
    <source>
        <dbReference type="ARBA" id="ARBA00022691"/>
    </source>
</evidence>
<evidence type="ECO:0000256" key="1">
    <source>
        <dbReference type="ARBA" id="ARBA00011900"/>
    </source>
</evidence>
<dbReference type="InterPro" id="IPR050953">
    <property type="entry name" value="N4_N6_ade-DNA_methylase"/>
</dbReference>
<dbReference type="InterPro" id="IPR002052">
    <property type="entry name" value="DNA_methylase_N6_adenine_CS"/>
</dbReference>
<keyword evidence="4" id="KW-0949">S-adenosyl-L-methionine</keyword>
<accession>A0A975BZV7</accession>
<evidence type="ECO:0000313" key="8">
    <source>
        <dbReference type="Proteomes" id="UP000663722"/>
    </source>
</evidence>
<dbReference type="REBASE" id="468804">
    <property type="entry name" value="M.Dma2077ORF97880P"/>
</dbReference>
<evidence type="ECO:0000313" key="7">
    <source>
        <dbReference type="EMBL" id="QTA93684.1"/>
    </source>
</evidence>